<dbReference type="GO" id="GO:0043066">
    <property type="term" value="P:negative regulation of apoptotic process"/>
    <property type="evidence" value="ECO:0007669"/>
    <property type="project" value="TreeGrafter"/>
</dbReference>
<evidence type="ECO:0000313" key="6">
    <source>
        <dbReference type="Proteomes" id="UP000310158"/>
    </source>
</evidence>
<dbReference type="SUPFAM" id="SSF54495">
    <property type="entry name" value="UBC-like"/>
    <property type="match status" value="1"/>
</dbReference>
<feature type="region of interest" description="Disordered" evidence="3">
    <location>
        <begin position="514"/>
        <end position="563"/>
    </location>
</feature>
<organism evidence="5 6">
    <name type="scientific">Bondarzewia mesenterica</name>
    <dbReference type="NCBI Taxonomy" id="1095465"/>
    <lineage>
        <taxon>Eukaryota</taxon>
        <taxon>Fungi</taxon>
        <taxon>Dikarya</taxon>
        <taxon>Basidiomycota</taxon>
        <taxon>Agaricomycotina</taxon>
        <taxon>Agaricomycetes</taxon>
        <taxon>Russulales</taxon>
        <taxon>Bondarzewiaceae</taxon>
        <taxon>Bondarzewia</taxon>
    </lineage>
</organism>
<dbReference type="OrthoDB" id="47801at2759"/>
<gene>
    <name evidence="5" type="ORF">EW146_g2092</name>
</gene>
<feature type="compositionally biased region" description="Acidic residues" evidence="3">
    <location>
        <begin position="29"/>
        <end position="38"/>
    </location>
</feature>
<feature type="region of interest" description="Disordered" evidence="3">
    <location>
        <begin position="100"/>
        <end position="151"/>
    </location>
</feature>
<protein>
    <recommendedName>
        <fullName evidence="4">UBC core domain-containing protein</fullName>
    </recommendedName>
</protein>
<dbReference type="Gene3D" id="3.10.110.10">
    <property type="entry name" value="Ubiquitin Conjugating Enzyme"/>
    <property type="match status" value="1"/>
</dbReference>
<evidence type="ECO:0000256" key="2">
    <source>
        <dbReference type="ARBA" id="ARBA00022786"/>
    </source>
</evidence>
<evidence type="ECO:0000256" key="3">
    <source>
        <dbReference type="SAM" id="MobiDB-lite"/>
    </source>
</evidence>
<accession>A0A4S4M1R7</accession>
<dbReference type="PANTHER" id="PTHR46116">
    <property type="entry name" value="(E3-INDEPENDENT) E2 UBIQUITIN-CONJUGATING ENZYME"/>
    <property type="match status" value="1"/>
</dbReference>
<sequence>MAGRKRRSSVISHIDTERSPKRSRREESQLEEDEDDLEAILARIREQEESEALARKLQDEWNSADTTDATGFEMDHNAIVIAEEDEDEDIQVVDGEALAKRQSSEDVKKGNRVSVASSSSSIKTRGRQFAVGQSAQPGPSRSVPLSSPGLNTPPDIRLEQYVDLFTAKRSCSKCGSSLDSPRGFVAYSATLPPPSLISLLHVPCKKCKINHCRGCSTRIACPLSCKGKGVKGVECSVKSCCAEVRAIALFEALGGFDRLYINEREGSDARAKDATARAPKATSASVGRGGTGYGTGGSYGISEGYARGGPTPAITAHNTQAQKLAEHWDEVIVRALTTIRDFLPDPYSDSVQVYDMIPHAAIQHLLSLSQLPELLGSLLRNDSVTDWISRSEVYYAMLSLLRRMADCELTIEVLIDRQWEKSKTCGIEEWMWKDGEIAWERPKPTAPASRTPPLYAHFKKLTRQCEVFLAGAFQLIDGQGNDEVEDTALKGTSLCGDIIVARDDMERAMKVLGKDGSFGTDPEQAADHEHGADDETHITESGEGKKNAKAKVKSKGKERDPAVDMERAYTRDCERLAFKHISLSVPDVDGLRYLNHHYANDLAQTANASRNPKDRLHLVKELAVMATSLPPGVWVRVDEVRNDAIKIMIAGPQGTPYEGGLFEFDCFMPLEYPSRPPLMHLRTTGNGHVGFNPNLYNTGKVCLSLLGTWSGRPEEQWSRNSTLLQVVVSIQSMILIDLPYFNEPGYGQANPNHPASIAYNMSTRMNTVRWAIVDWMNDKHRNGIWADVIASHFTIRKASIRKAIQTWTEAQPHLLGDPLKQFDDGIKVVEKWPQAGQEE</sequence>
<feature type="compositionally biased region" description="Polar residues" evidence="3">
    <location>
        <begin position="60"/>
        <end position="69"/>
    </location>
</feature>
<dbReference type="Proteomes" id="UP000310158">
    <property type="component" value="Unassembled WGS sequence"/>
</dbReference>
<keyword evidence="6" id="KW-1185">Reference proteome</keyword>
<evidence type="ECO:0000313" key="5">
    <source>
        <dbReference type="EMBL" id="THH19009.1"/>
    </source>
</evidence>
<feature type="compositionally biased region" description="Basic and acidic residues" evidence="3">
    <location>
        <begin position="100"/>
        <end position="109"/>
    </location>
</feature>
<dbReference type="GO" id="GO:0016740">
    <property type="term" value="F:transferase activity"/>
    <property type="evidence" value="ECO:0007669"/>
    <property type="project" value="UniProtKB-KW"/>
</dbReference>
<dbReference type="PROSITE" id="PS50127">
    <property type="entry name" value="UBC_2"/>
    <property type="match status" value="1"/>
</dbReference>
<feature type="compositionally biased region" description="Basic and acidic residues" evidence="3">
    <location>
        <begin position="43"/>
        <end position="59"/>
    </location>
</feature>
<evidence type="ECO:0000259" key="4">
    <source>
        <dbReference type="PROSITE" id="PS50127"/>
    </source>
</evidence>
<dbReference type="SMART" id="SM00212">
    <property type="entry name" value="UBCc"/>
    <property type="match status" value="1"/>
</dbReference>
<keyword evidence="1" id="KW-0808">Transferase</keyword>
<feature type="compositionally biased region" description="Polar residues" evidence="3">
    <location>
        <begin position="131"/>
        <end position="150"/>
    </location>
</feature>
<dbReference type="Pfam" id="PF00179">
    <property type="entry name" value="UQ_con"/>
    <property type="match status" value="1"/>
</dbReference>
<dbReference type="EMBL" id="SGPL01000057">
    <property type="protein sequence ID" value="THH19009.1"/>
    <property type="molecule type" value="Genomic_DNA"/>
</dbReference>
<reference evidence="5 6" key="1">
    <citation type="submission" date="2019-02" db="EMBL/GenBank/DDBJ databases">
        <title>Genome sequencing of the rare red list fungi Bondarzewia mesenterica.</title>
        <authorList>
            <person name="Buettner E."/>
            <person name="Kellner H."/>
        </authorList>
    </citation>
    <scope>NUCLEOTIDE SEQUENCE [LARGE SCALE GENOMIC DNA]</scope>
    <source>
        <strain evidence="5 6">DSM 108281</strain>
    </source>
</reference>
<feature type="region of interest" description="Disordered" evidence="3">
    <location>
        <begin position="270"/>
        <end position="289"/>
    </location>
</feature>
<evidence type="ECO:0000256" key="1">
    <source>
        <dbReference type="ARBA" id="ARBA00022679"/>
    </source>
</evidence>
<feature type="compositionally biased region" description="Basic and acidic residues" evidence="3">
    <location>
        <begin position="525"/>
        <end position="546"/>
    </location>
</feature>
<dbReference type="PANTHER" id="PTHR46116:SF39">
    <property type="entry name" value="BACULOVIRAL IAP REPEAT-CONTAINING PROTEIN 6"/>
    <property type="match status" value="1"/>
</dbReference>
<keyword evidence="2" id="KW-0833">Ubl conjugation pathway</keyword>
<dbReference type="InterPro" id="IPR000608">
    <property type="entry name" value="UBC"/>
</dbReference>
<feature type="compositionally biased region" description="Basic and acidic residues" evidence="3">
    <location>
        <begin position="14"/>
        <end position="28"/>
    </location>
</feature>
<feature type="domain" description="UBC core" evidence="4">
    <location>
        <begin position="613"/>
        <end position="772"/>
    </location>
</feature>
<dbReference type="InterPro" id="IPR016135">
    <property type="entry name" value="UBQ-conjugating_enzyme/RWD"/>
</dbReference>
<feature type="region of interest" description="Disordered" evidence="3">
    <location>
        <begin position="1"/>
        <end position="69"/>
    </location>
</feature>
<dbReference type="GO" id="GO:0005634">
    <property type="term" value="C:nucleus"/>
    <property type="evidence" value="ECO:0007669"/>
    <property type="project" value="TreeGrafter"/>
</dbReference>
<name>A0A4S4M1R7_9AGAM</name>
<dbReference type="AlphaFoldDB" id="A0A4S4M1R7"/>
<proteinExistence type="predicted"/>
<comment type="caution">
    <text evidence="5">The sequence shown here is derived from an EMBL/GenBank/DDBJ whole genome shotgun (WGS) entry which is preliminary data.</text>
</comment>
<dbReference type="GO" id="GO:0004869">
    <property type="term" value="F:cysteine-type endopeptidase inhibitor activity"/>
    <property type="evidence" value="ECO:0007669"/>
    <property type="project" value="TreeGrafter"/>
</dbReference>